<keyword evidence="2" id="KW-1185">Reference proteome</keyword>
<gene>
    <name evidence="1" type="ORF">A4W93_26645</name>
</gene>
<dbReference type="Proteomes" id="UP000193427">
    <property type="component" value="Chromosome"/>
</dbReference>
<evidence type="ECO:0000313" key="1">
    <source>
        <dbReference type="EMBL" id="ARN23194.1"/>
    </source>
</evidence>
<protein>
    <submittedName>
        <fullName evidence="1">Uncharacterized protein</fullName>
    </submittedName>
</protein>
<sequence length="93" mass="10730">MRKFRPMYAMSLDWHLTKVLEENEFADVSDKLREQLIERGMAPREATIKAPVMLDGMDKALQGQFDFKRIRNQLCDERRALDSATPSSQPTTG</sequence>
<organism evidence="1 2">
    <name type="scientific">Piscinibacter gummiphilus</name>
    <dbReference type="NCBI Taxonomy" id="946333"/>
    <lineage>
        <taxon>Bacteria</taxon>
        <taxon>Pseudomonadati</taxon>
        <taxon>Pseudomonadota</taxon>
        <taxon>Betaproteobacteria</taxon>
        <taxon>Burkholderiales</taxon>
        <taxon>Sphaerotilaceae</taxon>
        <taxon>Piscinibacter</taxon>
    </lineage>
</organism>
<name>A0A1W6LFY2_9BURK</name>
<evidence type="ECO:0000313" key="2">
    <source>
        <dbReference type="Proteomes" id="UP000193427"/>
    </source>
</evidence>
<dbReference type="KEGG" id="rgu:A4W93_26645"/>
<proteinExistence type="predicted"/>
<accession>A0A1W6LFY2</accession>
<dbReference type="RefSeq" id="WP_085753510.1">
    <property type="nucleotide sequence ID" value="NZ_BSPR01000017.1"/>
</dbReference>
<dbReference type="AlphaFoldDB" id="A0A1W6LFY2"/>
<reference evidence="1 2" key="1">
    <citation type="submission" date="2016-04" db="EMBL/GenBank/DDBJ databases">
        <title>Complete genome sequence of natural rubber-degrading, novel Gram-negative bacterium, Rhizobacter gummiphilus strain NS21.</title>
        <authorList>
            <person name="Tabata M."/>
            <person name="Kasai D."/>
            <person name="Fukuda M."/>
        </authorList>
    </citation>
    <scope>NUCLEOTIDE SEQUENCE [LARGE SCALE GENOMIC DNA]</scope>
    <source>
        <strain evidence="1 2">NS21</strain>
    </source>
</reference>
<dbReference type="EMBL" id="CP015118">
    <property type="protein sequence ID" value="ARN23194.1"/>
    <property type="molecule type" value="Genomic_DNA"/>
</dbReference>